<reference evidence="3" key="1">
    <citation type="submission" date="2021-12" db="EMBL/GenBank/DDBJ databases">
        <title>Description of Gramella crocea sp. nov., a new bacterium isolated from activated sludge.</title>
        <authorList>
            <person name="Zhang X."/>
        </authorList>
    </citation>
    <scope>NUCLEOTIDE SEQUENCE</scope>
    <source>
        <strain evidence="3">YB25</strain>
    </source>
</reference>
<feature type="domain" description="DUF5683" evidence="2">
    <location>
        <begin position="47"/>
        <end position="190"/>
    </location>
</feature>
<feature type="signal peptide" evidence="1">
    <location>
        <begin position="1"/>
        <end position="21"/>
    </location>
</feature>
<dbReference type="EMBL" id="JAJSON010000027">
    <property type="protein sequence ID" value="MCG9973159.1"/>
    <property type="molecule type" value="Genomic_DNA"/>
</dbReference>
<dbReference type="Pfam" id="PF18935">
    <property type="entry name" value="DUF5683"/>
    <property type="match status" value="1"/>
</dbReference>
<feature type="chain" id="PRO_5040898270" evidence="1">
    <location>
        <begin position="22"/>
        <end position="190"/>
    </location>
</feature>
<gene>
    <name evidence="3" type="ORF">LU635_16025</name>
</gene>
<keyword evidence="1" id="KW-0732">Signal</keyword>
<evidence type="ECO:0000259" key="2">
    <source>
        <dbReference type="Pfam" id="PF18935"/>
    </source>
</evidence>
<evidence type="ECO:0000313" key="3">
    <source>
        <dbReference type="EMBL" id="MCG9973159.1"/>
    </source>
</evidence>
<proteinExistence type="predicted"/>
<comment type="caution">
    <text evidence="3">The sequence shown here is derived from an EMBL/GenBank/DDBJ whole genome shotgun (WGS) entry which is preliminary data.</text>
</comment>
<dbReference type="InterPro" id="IPR043738">
    <property type="entry name" value="DUF5683"/>
</dbReference>
<keyword evidence="4" id="KW-1185">Reference proteome</keyword>
<sequence>MKNNQLFFLFFFLLSASFSNAQEDTLSVRTEEIAEEQEKDYEPYNALAPSKAAFYSAILPGLGQAYNGSYWKIPIAYGGLATGIYFYRENDKQYDRYRNAYKDRLAGRVDEFNGRISTDGLIRAQEFYQKNKEISILVTVGVYILNIVDANVEAHLRQFNVDEDLTVRPNMDFDALSGKTNYGLTLNFNF</sequence>
<evidence type="ECO:0000256" key="1">
    <source>
        <dbReference type="SAM" id="SignalP"/>
    </source>
</evidence>
<accession>A0A9X1V1C8</accession>
<organism evidence="3 4">
    <name type="scientific">Christiangramia crocea</name>
    <dbReference type="NCBI Taxonomy" id="2904124"/>
    <lineage>
        <taxon>Bacteria</taxon>
        <taxon>Pseudomonadati</taxon>
        <taxon>Bacteroidota</taxon>
        <taxon>Flavobacteriia</taxon>
        <taxon>Flavobacteriales</taxon>
        <taxon>Flavobacteriaceae</taxon>
        <taxon>Christiangramia</taxon>
    </lineage>
</organism>
<name>A0A9X1V1C8_9FLAO</name>
<dbReference type="RefSeq" id="WP_240100535.1">
    <property type="nucleotide sequence ID" value="NZ_JAJSON010000027.1"/>
</dbReference>
<evidence type="ECO:0000313" key="4">
    <source>
        <dbReference type="Proteomes" id="UP001139344"/>
    </source>
</evidence>
<dbReference type="AlphaFoldDB" id="A0A9X1V1C8"/>
<dbReference type="Proteomes" id="UP001139344">
    <property type="component" value="Unassembled WGS sequence"/>
</dbReference>
<protein>
    <submittedName>
        <fullName evidence="3">DUF5683 domain-containing protein</fullName>
    </submittedName>
</protein>